<dbReference type="AlphaFoldDB" id="A0A1G9UKP4"/>
<gene>
    <name evidence="3" type="ORF">SAMN05216544_0804</name>
</gene>
<accession>A0A1G9UKP4</accession>
<proteinExistence type="predicted"/>
<dbReference type="EMBL" id="FNHZ01000001">
    <property type="protein sequence ID" value="SDM60510.1"/>
    <property type="molecule type" value="Genomic_DNA"/>
</dbReference>
<keyword evidence="1" id="KW-0812">Transmembrane</keyword>
<sequence length="917" mass="102431">MFNLIKRIKPKRGMSLIFAAIFALTSIIGAVGTYGAEEPRADISVGSSFEAVEGEENCYEVSVDVDVEETFSNKNSNDRAWIYLVEPNPSSANIAYDKELLKVLVKKLFENGVTRFGIDCNFDSRDSRKIKDVADIDYIIDKLHFNLAGPMSFNNQLQHAKYAIEDEDPNRNYTNILLFRNTELLSTDNINQDFVDYVSSKEIYGTFFSAETDLTKQLFANGSYVSASASDSAENVANAVANSALLQQDVYKDATVTENIGENFIFKEGSLTIDGENVDSSAYTYDENTNQLVIKLGDIKEAHKISYQVTANPDKLTSVTNGKNYLVVGNSTFSASKNASKDVNLDIKALGKAPIYNARTVTIKYYKDQISDATNADGSYTYYLGSDTEHFINKSIGSTISKSEVPHKTTGLNPTGYVADGTVYGDFDEDENFTVSLDPSENVIYVVYETLRKYPYEVLYYKDGISEENKLPISISGEAVMGTEIPFDPDNFKDIIEQNAPEGYSNSIDDTSITRDEKYNGYVQPFEDDPTTEADESILYNSVKVVYTKKKYPYKIIYYHDFVDEKNKVNVTAYDKDKQLLQEYYNTEVPFSSVNKDAYLDELEGYNSGVIVGENENNKGLTITTNPEENVIRVLYTRANYPYTVNYYLEGEETPFKTVNDESEYGSEIPYSDKTSELGEDYEDILKGYEEDGDVTKYSEDGLITINPEKNVIDVVFKLKEVEYQVIYYKEVLDPETKEIKIEKISDYGDKAKYGDTFSYDENASTIDSKIIVDKYLEHPGDGYIEEVTMLKAPETVGPTLAENTVEILYKLVVKNPEEEITPDDGELVPTDTVPEEVAADEGEVTEDVPGEVAADEGVVTPEVAADTTVVTSDVSTERPNSGDTANIKVYLILAILMLVILCAGIGMAVIKKKQEK</sequence>
<organism evidence="3 4">
    <name type="scientific">Lachnospira pectinoschiza</name>
    <dbReference type="NCBI Taxonomy" id="28052"/>
    <lineage>
        <taxon>Bacteria</taxon>
        <taxon>Bacillati</taxon>
        <taxon>Bacillota</taxon>
        <taxon>Clostridia</taxon>
        <taxon>Lachnospirales</taxon>
        <taxon>Lachnospiraceae</taxon>
        <taxon>Lachnospira</taxon>
    </lineage>
</organism>
<keyword evidence="4" id="KW-1185">Reference proteome</keyword>
<dbReference type="Proteomes" id="UP000187651">
    <property type="component" value="Unassembled WGS sequence"/>
</dbReference>
<evidence type="ECO:0000259" key="2">
    <source>
        <dbReference type="Pfam" id="PF21426"/>
    </source>
</evidence>
<name>A0A1G9UKP4_9FIRM</name>
<keyword evidence="1" id="KW-0472">Membrane</keyword>
<dbReference type="OrthoDB" id="9802773at2"/>
<protein>
    <recommendedName>
        <fullName evidence="2">Tip pilin GBS104-like Ig-like domain-containing protein</fullName>
    </recommendedName>
</protein>
<feature type="transmembrane region" description="Helical" evidence="1">
    <location>
        <begin position="890"/>
        <end position="911"/>
    </location>
</feature>
<dbReference type="Pfam" id="PF21426">
    <property type="entry name" value="GBS104-like_Ig"/>
    <property type="match status" value="1"/>
</dbReference>
<evidence type="ECO:0000313" key="4">
    <source>
        <dbReference type="Proteomes" id="UP000187651"/>
    </source>
</evidence>
<dbReference type="InterPro" id="IPR008966">
    <property type="entry name" value="Adhesion_dom_sf"/>
</dbReference>
<keyword evidence="1" id="KW-1133">Transmembrane helix</keyword>
<dbReference type="SUPFAM" id="SSF49401">
    <property type="entry name" value="Bacterial adhesins"/>
    <property type="match status" value="1"/>
</dbReference>
<feature type="domain" description="Tip pilin GBS104-like Ig-like" evidence="2">
    <location>
        <begin position="252"/>
        <end position="343"/>
    </location>
</feature>
<evidence type="ECO:0000313" key="3">
    <source>
        <dbReference type="EMBL" id="SDM60510.1"/>
    </source>
</evidence>
<dbReference type="RefSeq" id="WP_074521011.1">
    <property type="nucleotide sequence ID" value="NZ_FNHZ01000001.1"/>
</dbReference>
<dbReference type="InterPro" id="IPR049319">
    <property type="entry name" value="GBS104-like_Ig"/>
</dbReference>
<evidence type="ECO:0000256" key="1">
    <source>
        <dbReference type="SAM" id="Phobius"/>
    </source>
</evidence>
<reference evidence="4" key="1">
    <citation type="submission" date="2016-10" db="EMBL/GenBank/DDBJ databases">
        <authorList>
            <person name="Varghese N."/>
            <person name="Submissions S."/>
        </authorList>
    </citation>
    <scope>NUCLEOTIDE SEQUENCE [LARGE SCALE GENOMIC DNA]</scope>
    <source>
        <strain evidence="4">M83</strain>
    </source>
</reference>